<dbReference type="PANTHER" id="PTHR44067">
    <property type="entry name" value="S-ADENOSYL-L-METHIONINE-DEPENDENT METHYLTRANSFERASE SUPERFAMILY PROTEIN-RELATED"/>
    <property type="match status" value="1"/>
</dbReference>
<comment type="caution">
    <text evidence="1">The sequence shown here is derived from an EMBL/GenBank/DDBJ whole genome shotgun (WGS) entry which is preliminary data.</text>
</comment>
<evidence type="ECO:0000313" key="2">
    <source>
        <dbReference type="Proteomes" id="UP001085076"/>
    </source>
</evidence>
<proteinExistence type="predicted"/>
<dbReference type="OrthoDB" id="2014981at2759"/>
<protein>
    <submittedName>
        <fullName evidence="1">Uncharacterized protein</fullName>
    </submittedName>
</protein>
<evidence type="ECO:0000313" key="1">
    <source>
        <dbReference type="EMBL" id="KAJ0959768.1"/>
    </source>
</evidence>
<dbReference type="Proteomes" id="UP001085076">
    <property type="component" value="Unassembled WGS sequence"/>
</dbReference>
<name>A0A9D5BS73_9LILI</name>
<dbReference type="PANTHER" id="PTHR44067:SF5">
    <property type="entry name" value="EXPRESSED PROTEIN"/>
    <property type="match status" value="1"/>
</dbReference>
<reference evidence="1 2" key="1">
    <citation type="journal article" date="2022" name="Hortic Res">
        <title>The genome of Dioscorea zingiberensis sheds light on the biosynthesis, origin and evolution of the medicinally important diosgenin saponins.</title>
        <authorList>
            <person name="Li Y."/>
            <person name="Tan C."/>
            <person name="Li Z."/>
            <person name="Guo J."/>
            <person name="Li S."/>
            <person name="Chen X."/>
            <person name="Wang C."/>
            <person name="Dai X."/>
            <person name="Yang H."/>
            <person name="Song W."/>
            <person name="Hou L."/>
            <person name="Xu J."/>
            <person name="Tong Z."/>
            <person name="Xu A."/>
            <person name="Yuan X."/>
            <person name="Wang W."/>
            <person name="Yang Q."/>
            <person name="Chen L."/>
            <person name="Sun Z."/>
            <person name="Wang K."/>
            <person name="Pan B."/>
            <person name="Chen J."/>
            <person name="Bao Y."/>
            <person name="Liu F."/>
            <person name="Qi X."/>
            <person name="Gang D.R."/>
            <person name="Wen J."/>
            <person name="Li J."/>
        </authorList>
    </citation>
    <scope>NUCLEOTIDE SEQUENCE [LARGE SCALE GENOMIC DNA]</scope>
    <source>
        <strain evidence="1">Dzin_1.0</strain>
    </source>
</reference>
<keyword evidence="2" id="KW-1185">Reference proteome</keyword>
<organism evidence="1 2">
    <name type="scientific">Dioscorea zingiberensis</name>
    <dbReference type="NCBI Taxonomy" id="325984"/>
    <lineage>
        <taxon>Eukaryota</taxon>
        <taxon>Viridiplantae</taxon>
        <taxon>Streptophyta</taxon>
        <taxon>Embryophyta</taxon>
        <taxon>Tracheophyta</taxon>
        <taxon>Spermatophyta</taxon>
        <taxon>Magnoliopsida</taxon>
        <taxon>Liliopsida</taxon>
        <taxon>Dioscoreales</taxon>
        <taxon>Dioscoreaceae</taxon>
        <taxon>Dioscorea</taxon>
    </lineage>
</organism>
<dbReference type="AlphaFoldDB" id="A0A9D5BS73"/>
<sequence length="131" mass="14378">MDYTPFSLCPADSDIAETLILRGCHPLPRRRCFSRTPQKPTSSLSHDPFASSLPDQNVLWDKYTCKSFSCLNRHHPTSGFDLNGELTNFMTYKSELDLPIPQLFQIAKAAGAVLRLGLDISSGTPGPSPPG</sequence>
<dbReference type="EMBL" id="JAGGNH010000168">
    <property type="protein sequence ID" value="KAJ0959768.1"/>
    <property type="molecule type" value="Genomic_DNA"/>
</dbReference>
<dbReference type="InterPro" id="IPR053223">
    <property type="entry name" value="Prob_Methyltransferase"/>
</dbReference>
<gene>
    <name evidence="1" type="ORF">J5N97_000546</name>
</gene>
<accession>A0A9D5BS73</accession>